<comment type="caution">
    <text evidence="2">The sequence shown here is derived from an EMBL/GenBank/DDBJ whole genome shotgun (WGS) entry which is preliminary data.</text>
</comment>
<dbReference type="Proteomes" id="UP001268864">
    <property type="component" value="Unassembled WGS sequence"/>
</dbReference>
<dbReference type="Pfam" id="PF01978">
    <property type="entry name" value="TrmB"/>
    <property type="match status" value="1"/>
</dbReference>
<dbReference type="InterPro" id="IPR051797">
    <property type="entry name" value="TrmB-like"/>
</dbReference>
<evidence type="ECO:0000313" key="3">
    <source>
        <dbReference type="Proteomes" id="UP001268864"/>
    </source>
</evidence>
<dbReference type="EMBL" id="JAMQOS010000004">
    <property type="protein sequence ID" value="MDS0282855.1"/>
    <property type="molecule type" value="Genomic_DNA"/>
</dbReference>
<proteinExistence type="predicted"/>
<accession>A0ABU2FQ29</accession>
<reference evidence="2 3" key="1">
    <citation type="submission" date="2022-06" db="EMBL/GenBank/DDBJ databases">
        <title>Halomicroarcula sp. a new haloarchaeum isolate from saline soil.</title>
        <authorList>
            <person name="Strakova D."/>
            <person name="Galisteo C."/>
            <person name="Sanchez-Porro C."/>
            <person name="Ventosa A."/>
        </authorList>
    </citation>
    <scope>NUCLEOTIDE SEQUENCE [LARGE SCALE GENOMIC DNA]</scope>
    <source>
        <strain evidence="2 3">S3CR25-11</strain>
    </source>
</reference>
<organism evidence="2 3">
    <name type="scientific">Haloarcula onubensis</name>
    <dbReference type="NCBI Taxonomy" id="2950539"/>
    <lineage>
        <taxon>Archaea</taxon>
        <taxon>Methanobacteriati</taxon>
        <taxon>Methanobacteriota</taxon>
        <taxon>Stenosarchaea group</taxon>
        <taxon>Halobacteria</taxon>
        <taxon>Halobacteriales</taxon>
        <taxon>Haloarculaceae</taxon>
        <taxon>Haloarcula</taxon>
    </lineage>
</organism>
<dbReference type="RefSeq" id="WP_310900694.1">
    <property type="nucleotide sequence ID" value="NZ_JAMQOS010000004.1"/>
</dbReference>
<sequence>MCNGTAENPRNDAIDQLAALGLSAYAARTFVGLLELGTGTAKSVSETVDVPRTRVYDAVEELSDRGLVSVEETTPKRFSSVPAETACEQFEREYMGRIVELQRSLDAVERAEDCGE</sequence>
<dbReference type="InterPro" id="IPR002831">
    <property type="entry name" value="Tscrpt_reg_TrmB_N"/>
</dbReference>
<dbReference type="SUPFAM" id="SSF46785">
    <property type="entry name" value="Winged helix' DNA-binding domain"/>
    <property type="match status" value="1"/>
</dbReference>
<dbReference type="InterPro" id="IPR036388">
    <property type="entry name" value="WH-like_DNA-bd_sf"/>
</dbReference>
<gene>
    <name evidence="2" type="ORF">NDI86_12030</name>
</gene>
<dbReference type="Gene3D" id="1.10.10.10">
    <property type="entry name" value="Winged helix-like DNA-binding domain superfamily/Winged helix DNA-binding domain"/>
    <property type="match status" value="1"/>
</dbReference>
<keyword evidence="3" id="KW-1185">Reference proteome</keyword>
<dbReference type="PANTHER" id="PTHR34293:SF1">
    <property type="entry name" value="HTH-TYPE TRANSCRIPTIONAL REGULATOR TRMBL2"/>
    <property type="match status" value="1"/>
</dbReference>
<name>A0ABU2FQ29_9EURY</name>
<protein>
    <recommendedName>
        <fullName evidence="1">Transcription regulator TrmB N-terminal domain-containing protein</fullName>
    </recommendedName>
</protein>
<evidence type="ECO:0000313" key="2">
    <source>
        <dbReference type="EMBL" id="MDS0282855.1"/>
    </source>
</evidence>
<evidence type="ECO:0000259" key="1">
    <source>
        <dbReference type="Pfam" id="PF01978"/>
    </source>
</evidence>
<feature type="domain" description="Transcription regulator TrmB N-terminal" evidence="1">
    <location>
        <begin position="17"/>
        <end position="84"/>
    </location>
</feature>
<dbReference type="PANTHER" id="PTHR34293">
    <property type="entry name" value="HTH-TYPE TRANSCRIPTIONAL REGULATOR TRMBL2"/>
    <property type="match status" value="1"/>
</dbReference>
<dbReference type="InterPro" id="IPR036390">
    <property type="entry name" value="WH_DNA-bd_sf"/>
</dbReference>